<comment type="caution">
    <text evidence="1">The sequence shown here is derived from an EMBL/GenBank/DDBJ whole genome shotgun (WGS) entry which is preliminary data.</text>
</comment>
<protein>
    <recommendedName>
        <fullName evidence="3">Polyketide synthase</fullName>
    </recommendedName>
</protein>
<name>A0A5N5V6L1_MYCPH</name>
<dbReference type="AlphaFoldDB" id="A0A5N5V6L1"/>
<evidence type="ECO:0000313" key="1">
    <source>
        <dbReference type="EMBL" id="KAB7757521.1"/>
    </source>
</evidence>
<dbReference type="SUPFAM" id="SSF52777">
    <property type="entry name" value="CoA-dependent acyltransferases"/>
    <property type="match status" value="1"/>
</dbReference>
<sequence>MVKVETPVSEELAAELDGATEWLGVPTDEILLAALTRTIARTLGEGVVRIDIASNRGSLLDAVPLPCVGPQRATAAEVLSAVHRALAGATESVAAENSEIYFNLVGEAPAGSAAVSDTPPGLGHALELRVYRADGDLRIDWWYDTSRFEGYTVVELSEQFPLAIVEIASDALPVS</sequence>
<evidence type="ECO:0000313" key="2">
    <source>
        <dbReference type="Proteomes" id="UP000325690"/>
    </source>
</evidence>
<keyword evidence="2" id="KW-1185">Reference proteome</keyword>
<dbReference type="Gene3D" id="3.30.559.30">
    <property type="entry name" value="Nonribosomal peptide synthetase, condensation domain"/>
    <property type="match status" value="1"/>
</dbReference>
<evidence type="ECO:0008006" key="3">
    <source>
        <dbReference type="Google" id="ProtNLM"/>
    </source>
</evidence>
<reference evidence="1 2" key="1">
    <citation type="submission" date="2012-10" db="EMBL/GenBank/DDBJ databases">
        <title>The draft sequence of the Mycobacterium pheli genome.</title>
        <authorList>
            <person name="Pettersson B.M.F."/>
            <person name="Das S."/>
            <person name="Dasgupta S."/>
            <person name="Bhattacharya A."/>
            <person name="Kirsebom L.A."/>
        </authorList>
    </citation>
    <scope>NUCLEOTIDE SEQUENCE [LARGE SCALE GENOMIC DNA]</scope>
    <source>
        <strain evidence="1 2">CCUG 21000</strain>
    </source>
</reference>
<organism evidence="1 2">
    <name type="scientific">Mycolicibacterium phlei DSM 43239 = CCUG 21000</name>
    <dbReference type="NCBI Taxonomy" id="1226750"/>
    <lineage>
        <taxon>Bacteria</taxon>
        <taxon>Bacillati</taxon>
        <taxon>Actinomycetota</taxon>
        <taxon>Actinomycetes</taxon>
        <taxon>Mycobacteriales</taxon>
        <taxon>Mycobacteriaceae</taxon>
        <taxon>Mycolicibacterium</taxon>
    </lineage>
</organism>
<accession>A0A5N5V6L1</accession>
<proteinExistence type="predicted"/>
<gene>
    <name evidence="1" type="ORF">MPHL21000_06975</name>
</gene>
<dbReference type="Proteomes" id="UP000325690">
    <property type="component" value="Unassembled WGS sequence"/>
</dbReference>
<dbReference type="EMBL" id="ANBP01000007">
    <property type="protein sequence ID" value="KAB7757521.1"/>
    <property type="molecule type" value="Genomic_DNA"/>
</dbReference>